<evidence type="ECO:0000313" key="1">
    <source>
        <dbReference type="EMBL" id="CAG5073743.1"/>
    </source>
</evidence>
<dbReference type="EMBL" id="CAJNRD030001114">
    <property type="protein sequence ID" value="CAG5073743.1"/>
    <property type="molecule type" value="Genomic_DNA"/>
</dbReference>
<dbReference type="AlphaFoldDB" id="A0A8J2EIM2"/>
<protein>
    <submittedName>
        <fullName evidence="1">Uncharacterized protein</fullName>
    </submittedName>
</protein>
<proteinExistence type="predicted"/>
<gene>
    <name evidence="1" type="ORF">HICCMSTLAB_LOCUS582</name>
</gene>
<evidence type="ECO:0000313" key="2">
    <source>
        <dbReference type="Proteomes" id="UP000786811"/>
    </source>
</evidence>
<dbReference type="Proteomes" id="UP000786811">
    <property type="component" value="Unassembled WGS sequence"/>
</dbReference>
<comment type="caution">
    <text evidence="1">The sequence shown here is derived from an EMBL/GenBank/DDBJ whole genome shotgun (WGS) entry which is preliminary data.</text>
</comment>
<name>A0A8J2EIM2_COTCN</name>
<sequence length="99" mass="11986">MDRERWPWIIMKEEMRGILNGRATKWGKEVKKILEKMGCEEVVRMIYKEQEIEEIETKLDEGIMRIKEETKKEDEEAIEKSSYCKLYKKIKITIGEKMK</sequence>
<accession>A0A8J2EIM2</accession>
<keyword evidence="2" id="KW-1185">Reference proteome</keyword>
<reference evidence="1" key="1">
    <citation type="submission" date="2021-04" db="EMBL/GenBank/DDBJ databases">
        <authorList>
            <person name="Chebbi M.A.C M."/>
        </authorList>
    </citation>
    <scope>NUCLEOTIDE SEQUENCE</scope>
</reference>
<organism evidence="1 2">
    <name type="scientific">Cotesia congregata</name>
    <name type="common">Parasitoid wasp</name>
    <name type="synonym">Apanteles congregatus</name>
    <dbReference type="NCBI Taxonomy" id="51543"/>
    <lineage>
        <taxon>Eukaryota</taxon>
        <taxon>Metazoa</taxon>
        <taxon>Ecdysozoa</taxon>
        <taxon>Arthropoda</taxon>
        <taxon>Hexapoda</taxon>
        <taxon>Insecta</taxon>
        <taxon>Pterygota</taxon>
        <taxon>Neoptera</taxon>
        <taxon>Endopterygota</taxon>
        <taxon>Hymenoptera</taxon>
        <taxon>Apocrita</taxon>
        <taxon>Ichneumonoidea</taxon>
        <taxon>Braconidae</taxon>
        <taxon>Microgastrinae</taxon>
        <taxon>Cotesia</taxon>
    </lineage>
</organism>